<reference evidence="1 2" key="1">
    <citation type="submission" date="2019-08" db="EMBL/GenBank/DDBJ databases">
        <title>Seonamhaeicola sediminis sp. nov., isolated from marine sediment.</title>
        <authorList>
            <person name="Cao W.R."/>
        </authorList>
    </citation>
    <scope>NUCLEOTIDE SEQUENCE [LARGE SCALE GENOMIC DNA]</scope>
    <source>
        <strain evidence="1 2">1505</strain>
    </source>
</reference>
<dbReference type="EMBL" id="VRKQ01000010">
    <property type="protein sequence ID" value="TXG36702.1"/>
    <property type="molecule type" value="Genomic_DNA"/>
</dbReference>
<dbReference type="OrthoDB" id="2987994at2"/>
<evidence type="ECO:0000313" key="1">
    <source>
        <dbReference type="EMBL" id="TXG36702.1"/>
    </source>
</evidence>
<keyword evidence="2" id="KW-1185">Reference proteome</keyword>
<sequence length="246" mass="28421">MTKLLSILTLGILLINTNPITELKINNPPTKEEAKKLNRSHNEYEIFLNDKGDVEYRDYDYKNIKGTQLPFKITPKSGKQVNLKIKNGWLVGFDVGEFGGSLFWFNDKGTEHKRITSGNIKNLFEINGEIYATEGLAHMTTSRGQILKVKKEYDKWTVEKKVDLPNAPYSTTLTKDNEFLIVTSKGLIKVNKDFEIETLVEEGFWRYYLYPNSILIKGQDIYIGMRGGILKTRMNKIENQEWLTKQ</sequence>
<accession>A0A5C7GGR0</accession>
<dbReference type="AlphaFoldDB" id="A0A5C7GGR0"/>
<evidence type="ECO:0000313" key="2">
    <source>
        <dbReference type="Proteomes" id="UP000321080"/>
    </source>
</evidence>
<gene>
    <name evidence="1" type="ORF">FUA22_08965</name>
</gene>
<organism evidence="1 2">
    <name type="scientific">Seonamhaeicola maritimus</name>
    <dbReference type="NCBI Taxonomy" id="2591822"/>
    <lineage>
        <taxon>Bacteria</taxon>
        <taxon>Pseudomonadati</taxon>
        <taxon>Bacteroidota</taxon>
        <taxon>Flavobacteriia</taxon>
        <taxon>Flavobacteriales</taxon>
        <taxon>Flavobacteriaceae</taxon>
    </lineage>
</organism>
<evidence type="ECO:0008006" key="3">
    <source>
        <dbReference type="Google" id="ProtNLM"/>
    </source>
</evidence>
<dbReference type="Proteomes" id="UP000321080">
    <property type="component" value="Unassembled WGS sequence"/>
</dbReference>
<proteinExistence type="predicted"/>
<protein>
    <recommendedName>
        <fullName evidence="3">WG repeat-containing protein</fullName>
    </recommendedName>
</protein>
<dbReference type="RefSeq" id="WP_147767627.1">
    <property type="nucleotide sequence ID" value="NZ_VRKQ01000010.1"/>
</dbReference>
<comment type="caution">
    <text evidence="1">The sequence shown here is derived from an EMBL/GenBank/DDBJ whole genome shotgun (WGS) entry which is preliminary data.</text>
</comment>
<name>A0A5C7GGR0_9FLAO</name>